<dbReference type="OrthoDB" id="9762614at2"/>
<dbReference type="eggNOG" id="COG1331">
    <property type="taxonomic scope" value="Bacteria"/>
</dbReference>
<dbReference type="PANTHER" id="PTHR42899:SF1">
    <property type="entry name" value="SPERMATOGENESIS-ASSOCIATED PROTEIN 20"/>
    <property type="match status" value="1"/>
</dbReference>
<protein>
    <recommendedName>
        <fullName evidence="1">Spermatogenesis-associated protein 20-like TRX domain-containing protein</fullName>
    </recommendedName>
</protein>
<dbReference type="SUPFAM" id="SSF52833">
    <property type="entry name" value="Thioredoxin-like"/>
    <property type="match status" value="1"/>
</dbReference>
<reference evidence="2 3" key="1">
    <citation type="journal article" date="2009" name="Genome Res.">
        <title>Complete genome of the cellulolytic thermophile Acidothermus cellulolyticus 11B provides insights into its ecophysiological and evolutionary adaptations.</title>
        <authorList>
            <person name="Barabote R.D."/>
            <person name="Xie G."/>
            <person name="Leu D.H."/>
            <person name="Normand P."/>
            <person name="Necsulea A."/>
            <person name="Daubin V."/>
            <person name="Medigue C."/>
            <person name="Adney W.S."/>
            <person name="Xu X.C."/>
            <person name="Lapidus A."/>
            <person name="Parales R.E."/>
            <person name="Detter C."/>
            <person name="Pujic P."/>
            <person name="Bruce D."/>
            <person name="Lavire C."/>
            <person name="Challacombe J.F."/>
            <person name="Brettin T.S."/>
            <person name="Berry A.M."/>
        </authorList>
    </citation>
    <scope>NUCLEOTIDE SEQUENCE [LARGE SCALE GENOMIC DNA]</scope>
    <source>
        <strain evidence="3">ATCC 43068 / DSM 8971 / 11B</strain>
    </source>
</reference>
<dbReference type="FunCoup" id="A0LW45">
    <property type="interactions" value="272"/>
</dbReference>
<dbReference type="Gene3D" id="1.50.10.10">
    <property type="match status" value="1"/>
</dbReference>
<dbReference type="HOGENOM" id="CLU_014051_4_2_11"/>
<gene>
    <name evidence="2" type="ordered locus">Acel_1883</name>
</gene>
<organism evidence="2 3">
    <name type="scientific">Acidothermus cellulolyticus (strain ATCC 43068 / DSM 8971 / 11B)</name>
    <dbReference type="NCBI Taxonomy" id="351607"/>
    <lineage>
        <taxon>Bacteria</taxon>
        <taxon>Bacillati</taxon>
        <taxon>Actinomycetota</taxon>
        <taxon>Actinomycetes</taxon>
        <taxon>Acidothermales</taxon>
        <taxon>Acidothermaceae</taxon>
        <taxon>Acidothermus</taxon>
    </lineage>
</organism>
<dbReference type="InterPro" id="IPR012341">
    <property type="entry name" value="6hp_glycosidase-like_sf"/>
</dbReference>
<dbReference type="InterPro" id="IPR024705">
    <property type="entry name" value="Ssp411"/>
</dbReference>
<sequence>MANRLATATSPYLLQHKDNPVEWWPWCEEAFAEARRRNVPILLSIGYSSCHWCHVMAHESFEDPATAAFMNEHFVCVKVDREERPDIDAVYMEATQAMTGRGGWPLTCFLTPDGEPFFTGTYFPKEPRAGMPAFRQVLEAVWTAWQSRSADLVAAARRVVAVLQQGSRLTDDLGAIDADLLDAAVGELRRQYDPVHGGFGSAPKFPSATTLEFLLRYGSLGAMEMVAVTCEHMARGGIYDQLAGGFHRYSVDAAWTVPHFEKMLYDNAQLLGVYLHWWRRTQHQLARRIVEEVAEFLLRDLCTPAGGFAAALDADAGGVEGGTYVWTLAELRDALGSDDAAYAAELFGVTEHGNTEDGRSVLQLAVDAPDLERWRRIRQRLLAVRSRRAQPARDDKIIASWNGLAVASLAEAGFLLDRDALVDAAVRSAEYLIDVHLRDGRLCRSSRDGERNPVDGALDDYANVAQGLLTLAQIRSEARYLELAGALLEAILTHFRAEDGGFYDTADDAERLVRRPRTFTDDATPSGNSAAAHALLTYAALTGSQRHRDAVPGALRPTVRLARRYPHAVGYGLATIAAWLDGPAEIAVVGDGSLWRTAWLVDRPGAVRAARAADGPPWAPLLEGRTAPPGQSLAYVCRNFECQRPVASEAELRALLES</sequence>
<dbReference type="Gene3D" id="3.40.30.10">
    <property type="entry name" value="Glutaredoxin"/>
    <property type="match status" value="1"/>
</dbReference>
<dbReference type="GO" id="GO:0005975">
    <property type="term" value="P:carbohydrate metabolic process"/>
    <property type="evidence" value="ECO:0007669"/>
    <property type="project" value="InterPro"/>
</dbReference>
<name>A0LW45_ACIC1</name>
<evidence type="ECO:0000259" key="1">
    <source>
        <dbReference type="Pfam" id="PF03190"/>
    </source>
</evidence>
<evidence type="ECO:0000313" key="2">
    <source>
        <dbReference type="EMBL" id="ABK53655.1"/>
    </source>
</evidence>
<evidence type="ECO:0000313" key="3">
    <source>
        <dbReference type="Proteomes" id="UP000008221"/>
    </source>
</evidence>
<proteinExistence type="predicted"/>
<dbReference type="PANTHER" id="PTHR42899">
    <property type="entry name" value="SPERMATOGENESIS-ASSOCIATED PROTEIN 20"/>
    <property type="match status" value="1"/>
</dbReference>
<feature type="domain" description="Spermatogenesis-associated protein 20-like TRX" evidence="1">
    <location>
        <begin position="3"/>
        <end position="163"/>
    </location>
</feature>
<dbReference type="SUPFAM" id="SSF48208">
    <property type="entry name" value="Six-hairpin glycosidases"/>
    <property type="match status" value="1"/>
</dbReference>
<dbReference type="AlphaFoldDB" id="A0LW45"/>
<dbReference type="CDD" id="cd02955">
    <property type="entry name" value="SSP411"/>
    <property type="match status" value="1"/>
</dbReference>
<dbReference type="InterPro" id="IPR004879">
    <property type="entry name" value="Ssp411-like_TRX"/>
</dbReference>
<dbReference type="STRING" id="351607.Acel_1883"/>
<dbReference type="InterPro" id="IPR008928">
    <property type="entry name" value="6-hairpin_glycosidase_sf"/>
</dbReference>
<dbReference type="EMBL" id="CP000481">
    <property type="protein sequence ID" value="ABK53655.1"/>
    <property type="molecule type" value="Genomic_DNA"/>
</dbReference>
<dbReference type="Proteomes" id="UP000008221">
    <property type="component" value="Chromosome"/>
</dbReference>
<dbReference type="InParanoid" id="A0LW45"/>
<accession>A0LW45</accession>
<dbReference type="PIRSF" id="PIRSF006402">
    <property type="entry name" value="UCP006402_thioredoxin"/>
    <property type="match status" value="1"/>
</dbReference>
<dbReference type="RefSeq" id="WP_011720718.1">
    <property type="nucleotide sequence ID" value="NC_008578.1"/>
</dbReference>
<dbReference type="Pfam" id="PF03190">
    <property type="entry name" value="Thioredox_DsbH"/>
    <property type="match status" value="1"/>
</dbReference>
<dbReference type="InterPro" id="IPR036249">
    <property type="entry name" value="Thioredoxin-like_sf"/>
</dbReference>
<keyword evidence="3" id="KW-1185">Reference proteome</keyword>
<dbReference type="KEGG" id="ace:Acel_1883"/>